<organism evidence="1 2">
    <name type="scientific">Lentithecium fluviatile CBS 122367</name>
    <dbReference type="NCBI Taxonomy" id="1168545"/>
    <lineage>
        <taxon>Eukaryota</taxon>
        <taxon>Fungi</taxon>
        <taxon>Dikarya</taxon>
        <taxon>Ascomycota</taxon>
        <taxon>Pezizomycotina</taxon>
        <taxon>Dothideomycetes</taxon>
        <taxon>Pleosporomycetidae</taxon>
        <taxon>Pleosporales</taxon>
        <taxon>Massarineae</taxon>
        <taxon>Lentitheciaceae</taxon>
        <taxon>Lentithecium</taxon>
    </lineage>
</organism>
<reference evidence="1" key="1">
    <citation type="journal article" date="2020" name="Stud. Mycol.">
        <title>101 Dothideomycetes genomes: a test case for predicting lifestyles and emergence of pathogens.</title>
        <authorList>
            <person name="Haridas S."/>
            <person name="Albert R."/>
            <person name="Binder M."/>
            <person name="Bloem J."/>
            <person name="Labutti K."/>
            <person name="Salamov A."/>
            <person name="Andreopoulos B."/>
            <person name="Baker S."/>
            <person name="Barry K."/>
            <person name="Bills G."/>
            <person name="Bluhm B."/>
            <person name="Cannon C."/>
            <person name="Castanera R."/>
            <person name="Culley D."/>
            <person name="Daum C."/>
            <person name="Ezra D."/>
            <person name="Gonzalez J."/>
            <person name="Henrissat B."/>
            <person name="Kuo A."/>
            <person name="Liang C."/>
            <person name="Lipzen A."/>
            <person name="Lutzoni F."/>
            <person name="Magnuson J."/>
            <person name="Mondo S."/>
            <person name="Nolan M."/>
            <person name="Ohm R."/>
            <person name="Pangilinan J."/>
            <person name="Park H.-J."/>
            <person name="Ramirez L."/>
            <person name="Alfaro M."/>
            <person name="Sun H."/>
            <person name="Tritt A."/>
            <person name="Yoshinaga Y."/>
            <person name="Zwiers L.-H."/>
            <person name="Turgeon B."/>
            <person name="Goodwin S."/>
            <person name="Spatafora J."/>
            <person name="Crous P."/>
            <person name="Grigoriev I."/>
        </authorList>
    </citation>
    <scope>NUCLEOTIDE SEQUENCE</scope>
    <source>
        <strain evidence="1">CBS 122367</strain>
    </source>
</reference>
<name>A0A6G1IR55_9PLEO</name>
<sequence>MPQSQAHLLLQPPPILLILNNIIPNLKQLRPLNPLPLCLLPLLCPIPNLISTQYSPVHPFANYNTSVQSAVPLPTSIQPVHKIQETHTNQTQTKSPQTSTFQRSLRLSIGVTPHSSCICASAHNARLNRGRAAMQKCFGSSPSSRYARSWTPYVNWEQKICMGSGIRLGWVGLGWGSWSRCSRCSRSVRGSRCR</sequence>
<evidence type="ECO:0000313" key="2">
    <source>
        <dbReference type="Proteomes" id="UP000799291"/>
    </source>
</evidence>
<protein>
    <submittedName>
        <fullName evidence="1">Uncharacterized protein</fullName>
    </submittedName>
</protein>
<dbReference type="EMBL" id="MU005596">
    <property type="protein sequence ID" value="KAF2680453.1"/>
    <property type="molecule type" value="Genomic_DNA"/>
</dbReference>
<dbReference type="AlphaFoldDB" id="A0A6G1IR55"/>
<accession>A0A6G1IR55</accession>
<evidence type="ECO:0000313" key="1">
    <source>
        <dbReference type="EMBL" id="KAF2680453.1"/>
    </source>
</evidence>
<keyword evidence="2" id="KW-1185">Reference proteome</keyword>
<gene>
    <name evidence="1" type="ORF">K458DRAFT_407213</name>
</gene>
<dbReference type="Proteomes" id="UP000799291">
    <property type="component" value="Unassembled WGS sequence"/>
</dbReference>
<proteinExistence type="predicted"/>